<dbReference type="HAMAP" id="MF_00412">
    <property type="entry name" value="ProA"/>
    <property type="match status" value="1"/>
</dbReference>
<evidence type="ECO:0000256" key="5">
    <source>
        <dbReference type="ARBA" id="ARBA00022857"/>
    </source>
</evidence>
<evidence type="ECO:0000259" key="12">
    <source>
        <dbReference type="Pfam" id="PF00171"/>
    </source>
</evidence>
<dbReference type="EMBL" id="MBFR01000017">
    <property type="protein sequence ID" value="PVU97152.1"/>
    <property type="molecule type" value="Genomic_DNA"/>
</dbReference>
<dbReference type="GO" id="GO:0055129">
    <property type="term" value="P:L-proline biosynthetic process"/>
    <property type="evidence" value="ECO:0007669"/>
    <property type="project" value="UniProtKB-UniPathway"/>
</dbReference>
<evidence type="ECO:0000256" key="11">
    <source>
        <dbReference type="ARBA" id="ARBA00077451"/>
    </source>
</evidence>
<dbReference type="InterPro" id="IPR015590">
    <property type="entry name" value="Aldehyde_DH_dom"/>
</dbReference>
<evidence type="ECO:0000256" key="2">
    <source>
        <dbReference type="ARBA" id="ARBA00013002"/>
    </source>
</evidence>
<dbReference type="PROSITE" id="PS01223">
    <property type="entry name" value="PROA"/>
    <property type="match status" value="1"/>
</dbReference>
<name>A0A2T9YXT4_9FUNG</name>
<keyword evidence="3" id="KW-0028">Amino-acid biosynthesis</keyword>
<dbReference type="InterPro" id="IPR016162">
    <property type="entry name" value="Ald_DH_N"/>
</dbReference>
<comment type="function">
    <text evidence="8">Catalyzes the NADPH dependent reduction of L-gamma-glutamyl 5-phosphate into L-glutamate 5-semialdehyde and phosphate. The product spontaneously undergoes cyclization to form 1-pyrroline-5-carboxylate.</text>
</comment>
<dbReference type="OrthoDB" id="1934954at2759"/>
<dbReference type="GO" id="GO:0004350">
    <property type="term" value="F:glutamate-5-semialdehyde dehydrogenase activity"/>
    <property type="evidence" value="ECO:0007669"/>
    <property type="project" value="UniProtKB-EC"/>
</dbReference>
<protein>
    <recommendedName>
        <fullName evidence="2">glutamate-5-semialdehyde dehydrogenase</fullName>
        <ecNumber evidence="2">1.2.1.41</ecNumber>
    </recommendedName>
    <alternativeName>
        <fullName evidence="11">Glutamate-5-semialdehyde dehydrogenase</fullName>
    </alternativeName>
    <alternativeName>
        <fullName evidence="10">Glutamyl-gamma-semialdehyde dehydrogenase</fullName>
    </alternativeName>
</protein>
<evidence type="ECO:0000256" key="6">
    <source>
        <dbReference type="ARBA" id="ARBA00023002"/>
    </source>
</evidence>
<dbReference type="SUPFAM" id="SSF53720">
    <property type="entry name" value="ALDH-like"/>
    <property type="match status" value="1"/>
</dbReference>
<keyword evidence="14" id="KW-1185">Reference proteome</keyword>
<evidence type="ECO:0000313" key="13">
    <source>
        <dbReference type="EMBL" id="PVU97152.1"/>
    </source>
</evidence>
<dbReference type="InterPro" id="IPR016161">
    <property type="entry name" value="Ald_DH/histidinol_DH"/>
</dbReference>
<dbReference type="STRING" id="133385.A0A2T9YXT4"/>
<dbReference type="NCBIfam" id="NF001221">
    <property type="entry name" value="PRK00197.1"/>
    <property type="match status" value="1"/>
</dbReference>
<dbReference type="CDD" id="cd07079">
    <property type="entry name" value="ALDH_F18-19_ProA-GPR"/>
    <property type="match status" value="1"/>
</dbReference>
<proteinExistence type="inferred from homology"/>
<evidence type="ECO:0000256" key="1">
    <source>
        <dbReference type="ARBA" id="ARBA00004985"/>
    </source>
</evidence>
<evidence type="ECO:0000313" key="14">
    <source>
        <dbReference type="Proteomes" id="UP000245383"/>
    </source>
</evidence>
<organism evidence="13 14">
    <name type="scientific">Smittium simulii</name>
    <dbReference type="NCBI Taxonomy" id="133385"/>
    <lineage>
        <taxon>Eukaryota</taxon>
        <taxon>Fungi</taxon>
        <taxon>Fungi incertae sedis</taxon>
        <taxon>Zoopagomycota</taxon>
        <taxon>Kickxellomycotina</taxon>
        <taxon>Harpellomycetes</taxon>
        <taxon>Harpellales</taxon>
        <taxon>Legeriomycetaceae</taxon>
        <taxon>Smittium</taxon>
    </lineage>
</organism>
<dbReference type="AlphaFoldDB" id="A0A2T9YXT4"/>
<dbReference type="Gene3D" id="3.40.605.10">
    <property type="entry name" value="Aldehyde Dehydrogenase, Chain A, domain 1"/>
    <property type="match status" value="1"/>
</dbReference>
<gene>
    <name evidence="13" type="ORF">BB561_000731</name>
</gene>
<dbReference type="PANTHER" id="PTHR11063">
    <property type="entry name" value="GLUTAMATE SEMIALDEHYDE DEHYDROGENASE"/>
    <property type="match status" value="1"/>
</dbReference>
<dbReference type="InterPro" id="IPR016163">
    <property type="entry name" value="Ald_DH_C"/>
</dbReference>
<dbReference type="Pfam" id="PF00171">
    <property type="entry name" value="Aldedh"/>
    <property type="match status" value="1"/>
</dbReference>
<dbReference type="Proteomes" id="UP000245383">
    <property type="component" value="Unassembled WGS sequence"/>
</dbReference>
<feature type="domain" description="Aldehyde dehydrogenase" evidence="12">
    <location>
        <begin position="10"/>
        <end position="330"/>
    </location>
</feature>
<accession>A0A2T9YXT4</accession>
<evidence type="ECO:0000256" key="4">
    <source>
        <dbReference type="ARBA" id="ARBA00022650"/>
    </source>
</evidence>
<keyword evidence="5" id="KW-0521">NADP</keyword>
<dbReference type="EC" id="1.2.1.41" evidence="2"/>
<evidence type="ECO:0000256" key="8">
    <source>
        <dbReference type="ARBA" id="ARBA00059423"/>
    </source>
</evidence>
<reference evidence="13 14" key="1">
    <citation type="journal article" date="2018" name="MBio">
        <title>Comparative Genomics Reveals the Core Gene Toolbox for the Fungus-Insect Symbiosis.</title>
        <authorList>
            <person name="Wang Y."/>
            <person name="Stata M."/>
            <person name="Wang W."/>
            <person name="Stajich J.E."/>
            <person name="White M.M."/>
            <person name="Moncalvo J.M."/>
        </authorList>
    </citation>
    <scope>NUCLEOTIDE SEQUENCE [LARGE SCALE GENOMIC DNA]</scope>
    <source>
        <strain evidence="13 14">SWE-8-4</strain>
    </source>
</reference>
<comment type="catalytic activity">
    <reaction evidence="7">
        <text>L-glutamate 5-semialdehyde + phosphate + NADP(+) = L-glutamyl 5-phosphate + NADPH + H(+)</text>
        <dbReference type="Rhea" id="RHEA:19541"/>
        <dbReference type="ChEBI" id="CHEBI:15378"/>
        <dbReference type="ChEBI" id="CHEBI:43474"/>
        <dbReference type="ChEBI" id="CHEBI:57783"/>
        <dbReference type="ChEBI" id="CHEBI:58066"/>
        <dbReference type="ChEBI" id="CHEBI:58274"/>
        <dbReference type="ChEBI" id="CHEBI:58349"/>
        <dbReference type="EC" id="1.2.1.41"/>
    </reaction>
</comment>
<dbReference type="GO" id="GO:0050661">
    <property type="term" value="F:NADP binding"/>
    <property type="evidence" value="ECO:0007669"/>
    <property type="project" value="InterPro"/>
</dbReference>
<dbReference type="InterPro" id="IPR000965">
    <property type="entry name" value="GPR_dom"/>
</dbReference>
<dbReference type="PIRSF" id="PIRSF000151">
    <property type="entry name" value="GPR"/>
    <property type="match status" value="1"/>
</dbReference>
<evidence type="ECO:0000256" key="9">
    <source>
        <dbReference type="ARBA" id="ARBA00060997"/>
    </source>
</evidence>
<dbReference type="PANTHER" id="PTHR11063:SF8">
    <property type="entry name" value="DELTA-1-PYRROLINE-5-CARBOXYLATE SYNTHASE"/>
    <property type="match status" value="1"/>
</dbReference>
<dbReference type="FunFam" id="3.40.309.10:FF:000006">
    <property type="entry name" value="Gamma-glutamyl phosphate reductase"/>
    <property type="match status" value="1"/>
</dbReference>
<comment type="pathway">
    <text evidence="1">Amino-acid biosynthesis; L-proline biosynthesis; L-glutamate 5-semialdehyde from L-glutamate: step 2/2.</text>
</comment>
<dbReference type="InterPro" id="IPR012134">
    <property type="entry name" value="Glu-5-SA_DH"/>
</dbReference>
<keyword evidence="4" id="KW-0641">Proline biosynthesis</keyword>
<dbReference type="Gene3D" id="3.40.309.10">
    <property type="entry name" value="Aldehyde Dehydrogenase, Chain A, domain 2"/>
    <property type="match status" value="1"/>
</dbReference>
<evidence type="ECO:0000256" key="7">
    <source>
        <dbReference type="ARBA" id="ARBA00049024"/>
    </source>
</evidence>
<comment type="caution">
    <text evidence="13">The sequence shown here is derived from an EMBL/GenBank/DDBJ whole genome shotgun (WGS) entry which is preliminary data.</text>
</comment>
<sequence length="456" mass="49984">MSSLQTAINARTSSNLLQLASAQSRSQVLKRIKIVLEKHKEQIFEANLEDIAYAQKEVEAGRLSQSLFKRLDIKGENEAKFETMLKGIDEIDMLEDPIGRISMHRELDEGLVLKRVSCPVGVLLVIFEARPEVVVNIACLSIKSANAAILKGGKEASKTNRVLADLIKQAILSVLDENSSSNNDCPEFPINAIQLVDTRDEIHELLQLEKYIDLAIPRGSNALVKYVQNNTRIPVLGHADGLCSIYIDQNCDINKAAKIVVDAKTDYPAACNSVETLLVHADSLSECFPAVAKALIDSKVVLHLDSKSKSALLDSGIDFNTNASYIVDAVPEDYNTEFLSLELAVKVVSNIEEAITHINTHGSKHTDCIITSVESNGEYFMNKVDAAGVYMNASTRFADGFRYGFGAEVGVSTNKTHARGPVGLEGLTIYKYKLYGIGQAASEYGPGKKQYTHRDF</sequence>
<dbReference type="InterPro" id="IPR020593">
    <property type="entry name" value="G-glutamylP_reductase_CS"/>
</dbReference>
<evidence type="ECO:0000256" key="3">
    <source>
        <dbReference type="ARBA" id="ARBA00022605"/>
    </source>
</evidence>
<dbReference type="UniPathway" id="UPA00098">
    <property type="reaction ID" value="UER00360"/>
</dbReference>
<evidence type="ECO:0000256" key="10">
    <source>
        <dbReference type="ARBA" id="ARBA00075718"/>
    </source>
</evidence>
<dbReference type="NCBIfam" id="TIGR00407">
    <property type="entry name" value="proA"/>
    <property type="match status" value="1"/>
</dbReference>
<keyword evidence="6" id="KW-0560">Oxidoreductase</keyword>
<comment type="similarity">
    <text evidence="9">Belongs to the gamma-glutamyl phosphate reductase family.</text>
</comment>